<sequence length="109" mass="12916">MKQFTLDPQLAYELEISNLEDIIKLMKAVSNIDYSKIMLEEVVLMKGCIAHTIPIFDRNKNNPEIMNYESTIKSIYDIFFENLEKFIYENEGAEIRKLIEEKTKKVYKN</sequence>
<evidence type="ECO:0000313" key="2">
    <source>
        <dbReference type="Proteomes" id="UP000003233"/>
    </source>
</evidence>
<dbReference type="BioCyc" id="FSP457404-HMP:GTSQ-322-MONOMER"/>
<comment type="caution">
    <text evidence="1">The sequence shown here is derived from an EMBL/GenBank/DDBJ whole genome shotgun (WGS) entry which is preliminary data.</text>
</comment>
<proteinExistence type="predicted"/>
<dbReference type="Proteomes" id="UP000003233">
    <property type="component" value="Unassembled WGS sequence"/>
</dbReference>
<keyword evidence="2" id="KW-1185">Reference proteome</keyword>
<gene>
    <name evidence="1" type="ORF">HMPREF0402_00321</name>
</gene>
<dbReference type="AlphaFoldDB" id="H1PPH8"/>
<evidence type="ECO:0000313" key="1">
    <source>
        <dbReference type="EMBL" id="EHO84502.1"/>
    </source>
</evidence>
<name>H1PPH8_9FUSO</name>
<dbReference type="RefSeq" id="WP_008695637.1">
    <property type="nucleotide sequence ID" value="NZ_KE161007.1"/>
</dbReference>
<accession>H1PPH8</accession>
<reference evidence="1 2" key="1">
    <citation type="submission" date="2012-07" db="EMBL/GenBank/DDBJ databases">
        <title>The Genome Sequence of Fusobacterium ulcerans 12_1B.</title>
        <authorList>
            <consortium name="The Broad Institute Genome Sequencing Platform"/>
            <person name="Earl A."/>
            <person name="Ward D."/>
            <person name="Feldgarden M."/>
            <person name="Gevers D."/>
            <person name="Strauss J."/>
            <person name="Ambrose C.E."/>
            <person name="Allen-Vercoe E."/>
            <person name="Walker B."/>
            <person name="Young S.K."/>
            <person name="Zeng Q."/>
            <person name="Gargeya S."/>
            <person name="Fitzgerald M."/>
            <person name="Haas B."/>
            <person name="Abouelleil A."/>
            <person name="Alvarado L."/>
            <person name="Arachchi H.M."/>
            <person name="Berlin A.M."/>
            <person name="Chapman S.B."/>
            <person name="Goldberg J."/>
            <person name="Griggs A."/>
            <person name="Gujja S."/>
            <person name="Hansen M."/>
            <person name="Howarth C."/>
            <person name="Imamovic A."/>
            <person name="Larimer J."/>
            <person name="McCowen C."/>
            <person name="Montmayeur A."/>
            <person name="Murphy C."/>
            <person name="Neiman D."/>
            <person name="Pearson M."/>
            <person name="Priest M."/>
            <person name="Roberts A."/>
            <person name="Saif S."/>
            <person name="Shea T."/>
            <person name="Sisk P."/>
            <person name="Sykes S."/>
            <person name="Wortman J."/>
            <person name="Nusbaum C."/>
            <person name="Birren B."/>
        </authorList>
    </citation>
    <scope>NUCLEOTIDE SEQUENCE [LARGE SCALE GENOMIC DNA]</scope>
    <source>
        <strain evidence="1 2">12_1B</strain>
    </source>
</reference>
<dbReference type="PATRIC" id="fig|457404.5.peg.926"/>
<dbReference type="HOGENOM" id="CLU_2180039_0_0_0"/>
<dbReference type="EMBL" id="AGWJ02000004">
    <property type="protein sequence ID" value="EHO84502.1"/>
    <property type="molecule type" value="Genomic_DNA"/>
</dbReference>
<organism evidence="1 2">
    <name type="scientific">Fusobacterium ulcerans 12-1B</name>
    <dbReference type="NCBI Taxonomy" id="457404"/>
    <lineage>
        <taxon>Bacteria</taxon>
        <taxon>Fusobacteriati</taxon>
        <taxon>Fusobacteriota</taxon>
        <taxon>Fusobacteriia</taxon>
        <taxon>Fusobacteriales</taxon>
        <taxon>Fusobacteriaceae</taxon>
        <taxon>Fusobacterium</taxon>
    </lineage>
</organism>
<protein>
    <submittedName>
        <fullName evidence="1">Uncharacterized protein</fullName>
    </submittedName>
</protein>